<dbReference type="Proteomes" id="UP000316621">
    <property type="component" value="Chromosome 9"/>
</dbReference>
<evidence type="ECO:0000313" key="4">
    <source>
        <dbReference type="Proteomes" id="UP000316621"/>
    </source>
</evidence>
<gene>
    <name evidence="3" type="ORF">C5167_000596</name>
</gene>
<dbReference type="InterPro" id="IPR051761">
    <property type="entry name" value="MLP-like_ligand-binding"/>
</dbReference>
<keyword evidence="4" id="KW-1185">Reference proteome</keyword>
<dbReference type="Gene3D" id="3.30.530.20">
    <property type="match status" value="1"/>
</dbReference>
<dbReference type="SMART" id="SM01037">
    <property type="entry name" value="Bet_v_1"/>
    <property type="match status" value="1"/>
</dbReference>
<dbReference type="EMBL" id="CM010723">
    <property type="protein sequence ID" value="RZC76475.1"/>
    <property type="molecule type" value="Genomic_DNA"/>
</dbReference>
<feature type="domain" description="Bet v I/Major latex protein" evidence="2">
    <location>
        <begin position="22"/>
        <end position="181"/>
    </location>
</feature>
<organism evidence="3 4">
    <name type="scientific">Papaver somniferum</name>
    <name type="common">Opium poppy</name>
    <dbReference type="NCBI Taxonomy" id="3469"/>
    <lineage>
        <taxon>Eukaryota</taxon>
        <taxon>Viridiplantae</taxon>
        <taxon>Streptophyta</taxon>
        <taxon>Embryophyta</taxon>
        <taxon>Tracheophyta</taxon>
        <taxon>Spermatophyta</taxon>
        <taxon>Magnoliopsida</taxon>
        <taxon>Ranunculales</taxon>
        <taxon>Papaveraceae</taxon>
        <taxon>Papaveroideae</taxon>
        <taxon>Papaver</taxon>
    </lineage>
</organism>
<sequence>MKKIGMVQSFLRLGLLTLVLIGTSQIVGAQVETELKCSADKFYNLFRHNMMHLTTIFPENFKSIKIVKGDGKSVGSIWQWQYVLPGASSKVMSLREIVKFVDDDNRSITFSVVGGDLMTQYKSFDVTMTVAPKDVGNIEESGSKVKWWIQYEKRTEDVPSPDAYIGLAAHVTKELGHYLLQ</sequence>
<dbReference type="Gramene" id="RZC76475">
    <property type="protein sequence ID" value="RZC76475"/>
    <property type="gene ID" value="C5167_000596"/>
</dbReference>
<dbReference type="AlphaFoldDB" id="A0A4Y7KX23"/>
<evidence type="ECO:0000256" key="1">
    <source>
        <dbReference type="SAM" id="SignalP"/>
    </source>
</evidence>
<dbReference type="SUPFAM" id="SSF55961">
    <property type="entry name" value="Bet v1-like"/>
    <property type="match status" value="1"/>
</dbReference>
<name>A0A4Y7KX23_PAPSO</name>
<feature type="signal peptide" evidence="1">
    <location>
        <begin position="1"/>
        <end position="29"/>
    </location>
</feature>
<dbReference type="GO" id="GO:0006952">
    <property type="term" value="P:defense response"/>
    <property type="evidence" value="ECO:0007669"/>
    <property type="project" value="InterPro"/>
</dbReference>
<proteinExistence type="predicted"/>
<dbReference type="Pfam" id="PF00407">
    <property type="entry name" value="Bet_v_1"/>
    <property type="match status" value="1"/>
</dbReference>
<accession>A0A4Y7KX23</accession>
<dbReference type="OrthoDB" id="1072116at2759"/>
<evidence type="ECO:0000313" key="3">
    <source>
        <dbReference type="EMBL" id="RZC76475.1"/>
    </source>
</evidence>
<dbReference type="InterPro" id="IPR000916">
    <property type="entry name" value="Bet_v_I/MLP"/>
</dbReference>
<keyword evidence="1" id="KW-0732">Signal</keyword>
<evidence type="ECO:0000259" key="2">
    <source>
        <dbReference type="SMART" id="SM01037"/>
    </source>
</evidence>
<dbReference type="InterPro" id="IPR023393">
    <property type="entry name" value="START-like_dom_sf"/>
</dbReference>
<reference evidence="3 4" key="1">
    <citation type="journal article" date="2018" name="Science">
        <title>The opium poppy genome and morphinan production.</title>
        <authorList>
            <person name="Guo L."/>
            <person name="Winzer T."/>
            <person name="Yang X."/>
            <person name="Li Y."/>
            <person name="Ning Z."/>
            <person name="He Z."/>
            <person name="Teodor R."/>
            <person name="Lu Y."/>
            <person name="Bowser T.A."/>
            <person name="Graham I.A."/>
            <person name="Ye K."/>
        </authorList>
    </citation>
    <scope>NUCLEOTIDE SEQUENCE [LARGE SCALE GENOMIC DNA]</scope>
    <source>
        <strain evidence="4">cv. HN1</strain>
        <tissue evidence="3">Leaves</tissue>
    </source>
</reference>
<dbReference type="PANTHER" id="PTHR31907">
    <property type="entry name" value="MLP-LIKE PROTEIN 423"/>
    <property type="match status" value="1"/>
</dbReference>
<feature type="chain" id="PRO_5021411014" description="Bet v I/Major latex protein domain-containing protein" evidence="1">
    <location>
        <begin position="30"/>
        <end position="181"/>
    </location>
</feature>
<dbReference type="OMA" id="MILIKRF"/>
<protein>
    <recommendedName>
        <fullName evidence="2">Bet v I/Major latex protein domain-containing protein</fullName>
    </recommendedName>
</protein>
<dbReference type="CDD" id="cd07816">
    <property type="entry name" value="Bet_v1-like"/>
    <property type="match status" value="1"/>
</dbReference>